<evidence type="ECO:0000313" key="1">
    <source>
        <dbReference type="EMBL" id="QHS87064.1"/>
    </source>
</evidence>
<proteinExistence type="predicted"/>
<reference evidence="1" key="1">
    <citation type="journal article" date="2020" name="Nature">
        <title>Giant virus diversity and host interactions through global metagenomics.</title>
        <authorList>
            <person name="Schulz F."/>
            <person name="Roux S."/>
            <person name="Paez-Espino D."/>
            <person name="Jungbluth S."/>
            <person name="Walsh D.A."/>
            <person name="Denef V.J."/>
            <person name="McMahon K.D."/>
            <person name="Konstantinidis K.T."/>
            <person name="Eloe-Fadrosh E.A."/>
            <person name="Kyrpides N.C."/>
            <person name="Woyke T."/>
        </authorList>
    </citation>
    <scope>NUCLEOTIDE SEQUENCE</scope>
    <source>
        <strain evidence="1">GVMAG-M-3300009684-20</strain>
    </source>
</reference>
<dbReference type="AlphaFoldDB" id="A0A6C0B5F6"/>
<organism evidence="1">
    <name type="scientific">viral metagenome</name>
    <dbReference type="NCBI Taxonomy" id="1070528"/>
    <lineage>
        <taxon>unclassified sequences</taxon>
        <taxon>metagenomes</taxon>
        <taxon>organismal metagenomes</taxon>
    </lineage>
</organism>
<accession>A0A6C0B5F6</accession>
<name>A0A6C0B5F6_9ZZZZ</name>
<sequence length="82" mass="9579">MGWRYILVNHTRKVIEDASLGGIWHLMSHLIREQGWEAADDVEMMFEDGHIEEIGELVVNKGYKSHYEAWSFDGIVPRHRGQ</sequence>
<dbReference type="EMBL" id="MN739078">
    <property type="protein sequence ID" value="QHS87064.1"/>
    <property type="molecule type" value="Genomic_DNA"/>
</dbReference>
<protein>
    <submittedName>
        <fullName evidence="1">Uncharacterized protein</fullName>
    </submittedName>
</protein>